<keyword evidence="2" id="KW-1185">Reference proteome</keyword>
<evidence type="ECO:0008006" key="3">
    <source>
        <dbReference type="Google" id="ProtNLM"/>
    </source>
</evidence>
<accession>A0ABS8X4S5</accession>
<sequence length="503" mass="58297">MTQKITLFKKSYFKNLIEKQEFLTHPYAASVWDDMVTHKDTRKEMKKDPDFKVFSSYITSRFAYEHAKLFDAKLRGGAAKERADKIEAKLQEKASVEEQIESLIGLEQLIKEDINQHSSQEDKIKAIRRWKDAAVLLWKKENYEGYSLVCQALASIDKKLKDLANDDTSAEEHLEIREILGFYIREDITKHESQSAQINAFHRWMETALILMKKQDNPEGYLLVRDNLRSIDKELDLTKNKAFKPYLKMYQQLFQPNAALDAALIDYELRKKYVALSLEDFRNPKGLECFNKASPNLKAYLNFRESLHKKLIKEINEAKGDDKIKVFCHWVDILLELKNKHNYEALVYLGIYLQTVDKVMEEEGFPKSYREKYEQIVRASNPSGLKDRMDQDQSPYKFTSIFSVSRKLILIEGNIESLKMRLEEAVGAAKKELNQSYATLCAEKSKGIEHIPGEIKNSEKSLIGSSTTPKHLQTKFDEVREAFNKEQEAYGNSREVTAVISPS</sequence>
<gene>
    <name evidence="1" type="ORF">LXO92_08165</name>
</gene>
<name>A0ABS8X4S5_9GAMM</name>
<evidence type="ECO:0000313" key="2">
    <source>
        <dbReference type="Proteomes" id="UP001320170"/>
    </source>
</evidence>
<protein>
    <recommendedName>
        <fullName evidence="3">RasGEF domain protein</fullName>
    </recommendedName>
</protein>
<dbReference type="RefSeq" id="WP_182352166.1">
    <property type="nucleotide sequence ID" value="NZ_JAJSPM010000005.1"/>
</dbReference>
<dbReference type="Proteomes" id="UP001320170">
    <property type="component" value="Unassembled WGS sequence"/>
</dbReference>
<organism evidence="1 2">
    <name type="scientific">Legionella resiliens</name>
    <dbReference type="NCBI Taxonomy" id="2905958"/>
    <lineage>
        <taxon>Bacteria</taxon>
        <taxon>Pseudomonadati</taxon>
        <taxon>Pseudomonadota</taxon>
        <taxon>Gammaproteobacteria</taxon>
        <taxon>Legionellales</taxon>
        <taxon>Legionellaceae</taxon>
        <taxon>Legionella</taxon>
    </lineage>
</organism>
<evidence type="ECO:0000313" key="1">
    <source>
        <dbReference type="EMBL" id="MCE3532347.1"/>
    </source>
</evidence>
<reference evidence="1 2" key="1">
    <citation type="journal article" date="2024" name="Pathogens">
        <title>Characterization of a Novel Species of Legionella Isolated from a Healthcare Facility: Legionella resiliens sp. nov.</title>
        <authorList>
            <person name="Cristino S."/>
            <person name="Pascale M.R."/>
            <person name="Marino F."/>
            <person name="Derelitto C."/>
            <person name="Salaris S."/>
            <person name="Orsini M."/>
            <person name="Squarzoni S."/>
            <person name="Grottola A."/>
            <person name="Girolamini L."/>
        </authorList>
    </citation>
    <scope>NUCLEOTIDE SEQUENCE [LARGE SCALE GENOMIC DNA]</scope>
    <source>
        <strain evidence="1 2">8cVS16</strain>
    </source>
</reference>
<proteinExistence type="predicted"/>
<comment type="caution">
    <text evidence="1">The sequence shown here is derived from an EMBL/GenBank/DDBJ whole genome shotgun (WGS) entry which is preliminary data.</text>
</comment>
<dbReference type="EMBL" id="JAJTND010000004">
    <property type="protein sequence ID" value="MCE3532347.1"/>
    <property type="molecule type" value="Genomic_DNA"/>
</dbReference>